<evidence type="ECO:0000313" key="1">
    <source>
        <dbReference type="EMBL" id="ASC69566.1"/>
    </source>
</evidence>
<evidence type="ECO:0008006" key="3">
    <source>
        <dbReference type="Google" id="ProtNLM"/>
    </source>
</evidence>
<organism evidence="1 2">
    <name type="scientific">Halomicronema hongdechloris C2206</name>
    <dbReference type="NCBI Taxonomy" id="1641165"/>
    <lineage>
        <taxon>Bacteria</taxon>
        <taxon>Bacillati</taxon>
        <taxon>Cyanobacteriota</taxon>
        <taxon>Cyanophyceae</taxon>
        <taxon>Nodosilineales</taxon>
        <taxon>Nodosilineaceae</taxon>
        <taxon>Halomicronema</taxon>
    </lineage>
</organism>
<sequence>MQDFIHSYQELQVYQLAFDSSVEIYQLSQGFPEAEKDLLTRQMLTASRSACASIAAAWGKRRYRRAFVATLSDAQAEAAEMQTWIQIAMACGYLGGEAGQTLFGRYRLIFSALDRLIGDASVWLKPLGEEL</sequence>
<accession>A0A1Z3HGZ7</accession>
<keyword evidence="2" id="KW-1185">Reference proteome</keyword>
<dbReference type="EMBL" id="CP021983">
    <property type="protein sequence ID" value="ASC69566.1"/>
    <property type="molecule type" value="Genomic_DNA"/>
</dbReference>
<dbReference type="OrthoDB" id="532154at2"/>
<protein>
    <recommendedName>
        <fullName evidence="3">Four helix bundle protein</fullName>
    </recommendedName>
</protein>
<dbReference type="PANTHER" id="PTHR38471">
    <property type="entry name" value="FOUR HELIX BUNDLE PROTEIN"/>
    <property type="match status" value="1"/>
</dbReference>
<dbReference type="KEGG" id="hhg:XM38_004930"/>
<dbReference type="NCBIfam" id="TIGR02436">
    <property type="entry name" value="four helix bundle protein"/>
    <property type="match status" value="1"/>
</dbReference>
<gene>
    <name evidence="1" type="ORF">XM38_004930</name>
</gene>
<dbReference type="STRING" id="1641165.XM38_19330"/>
<dbReference type="Proteomes" id="UP000191901">
    <property type="component" value="Chromosome"/>
</dbReference>
<dbReference type="InterPro" id="IPR012657">
    <property type="entry name" value="23S_rRNA-intervening_sequence"/>
</dbReference>
<dbReference type="SUPFAM" id="SSF158446">
    <property type="entry name" value="IVS-encoded protein-like"/>
    <property type="match status" value="1"/>
</dbReference>
<dbReference type="Pfam" id="PF05635">
    <property type="entry name" value="23S_rRNA_IVP"/>
    <property type="match status" value="1"/>
</dbReference>
<evidence type="ECO:0000313" key="2">
    <source>
        <dbReference type="Proteomes" id="UP000191901"/>
    </source>
</evidence>
<reference evidence="1 2" key="1">
    <citation type="journal article" date="2016" name="Biochim. Biophys. Acta">
        <title>Characterization of red-shifted phycobilisomes isolated from the chlorophyll f-containing cyanobacterium Halomicronema hongdechloris.</title>
        <authorList>
            <person name="Li Y."/>
            <person name="Lin Y."/>
            <person name="Garvey C.J."/>
            <person name="Birch D."/>
            <person name="Corkery R.W."/>
            <person name="Loughlin P.C."/>
            <person name="Scheer H."/>
            <person name="Willows R.D."/>
            <person name="Chen M."/>
        </authorList>
    </citation>
    <scope>NUCLEOTIDE SEQUENCE [LARGE SCALE GENOMIC DNA]</scope>
    <source>
        <strain evidence="1 2">C2206</strain>
    </source>
</reference>
<dbReference type="AlphaFoldDB" id="A0A1Z3HGZ7"/>
<dbReference type="PANTHER" id="PTHR38471:SF2">
    <property type="entry name" value="FOUR HELIX BUNDLE PROTEIN"/>
    <property type="match status" value="1"/>
</dbReference>
<name>A0A1Z3HGZ7_9CYAN</name>
<dbReference type="RefSeq" id="WP_080811865.1">
    <property type="nucleotide sequence ID" value="NZ_CP021983.2"/>
</dbReference>
<dbReference type="InterPro" id="IPR036583">
    <property type="entry name" value="23S_rRNA_IVS_sf"/>
</dbReference>
<proteinExistence type="predicted"/>
<dbReference type="Gene3D" id="1.20.1440.60">
    <property type="entry name" value="23S rRNA-intervening sequence"/>
    <property type="match status" value="1"/>
</dbReference>